<feature type="transmembrane region" description="Helical" evidence="6">
    <location>
        <begin position="408"/>
        <end position="432"/>
    </location>
</feature>
<feature type="transmembrane region" description="Helical" evidence="6">
    <location>
        <begin position="743"/>
        <end position="764"/>
    </location>
</feature>
<keyword evidence="3 6" id="KW-0812">Transmembrane</keyword>
<comment type="caution">
    <text evidence="8">The sequence shown here is derived from an EMBL/GenBank/DDBJ whole genome shotgun (WGS) entry which is preliminary data.</text>
</comment>
<organism evidence="8 9">
    <name type="scientific">Pelotalea chapellei</name>
    <dbReference type="NCBI Taxonomy" id="44671"/>
    <lineage>
        <taxon>Bacteria</taxon>
        <taxon>Pseudomonadati</taxon>
        <taxon>Thermodesulfobacteriota</taxon>
        <taxon>Desulfuromonadia</taxon>
        <taxon>Geobacterales</taxon>
        <taxon>Geobacteraceae</taxon>
        <taxon>Pelotalea</taxon>
    </lineage>
</organism>
<feature type="transmembrane region" description="Helical" evidence="6">
    <location>
        <begin position="373"/>
        <end position="396"/>
    </location>
</feature>
<comment type="subcellular location">
    <subcellularLocation>
        <location evidence="1">Cell membrane</location>
        <topology evidence="1">Multi-pass membrane protein</topology>
    </subcellularLocation>
</comment>
<feature type="transmembrane region" description="Helical" evidence="6">
    <location>
        <begin position="306"/>
        <end position="326"/>
    </location>
</feature>
<keyword evidence="9" id="KW-1185">Reference proteome</keyword>
<evidence type="ECO:0000259" key="7">
    <source>
        <dbReference type="PROSITE" id="PS50156"/>
    </source>
</evidence>
<accession>A0ABS5UBS3</accession>
<evidence type="ECO:0000256" key="3">
    <source>
        <dbReference type="ARBA" id="ARBA00022692"/>
    </source>
</evidence>
<dbReference type="Pfam" id="PF03176">
    <property type="entry name" value="MMPL"/>
    <property type="match status" value="2"/>
</dbReference>
<evidence type="ECO:0000313" key="9">
    <source>
        <dbReference type="Proteomes" id="UP000784128"/>
    </source>
</evidence>
<feature type="transmembrane region" description="Helical" evidence="6">
    <location>
        <begin position="280"/>
        <end position="299"/>
    </location>
</feature>
<dbReference type="InterPro" id="IPR000731">
    <property type="entry name" value="SSD"/>
</dbReference>
<keyword evidence="4 6" id="KW-1133">Transmembrane helix</keyword>
<feature type="domain" description="SSD" evidence="7">
    <location>
        <begin position="324"/>
        <end position="431"/>
    </location>
</feature>
<feature type="transmembrane region" description="Helical" evidence="6">
    <location>
        <begin position="714"/>
        <end position="737"/>
    </location>
</feature>
<evidence type="ECO:0000256" key="4">
    <source>
        <dbReference type="ARBA" id="ARBA00022989"/>
    </source>
</evidence>
<dbReference type="SUPFAM" id="SSF82866">
    <property type="entry name" value="Multidrug efflux transporter AcrB transmembrane domain"/>
    <property type="match status" value="2"/>
</dbReference>
<feature type="transmembrane region" description="Helical" evidence="6">
    <location>
        <begin position="332"/>
        <end position="353"/>
    </location>
</feature>
<feature type="transmembrane region" description="Helical" evidence="6">
    <location>
        <begin position="817"/>
        <end position="839"/>
    </location>
</feature>
<keyword evidence="2" id="KW-1003">Cell membrane</keyword>
<dbReference type="Gene3D" id="1.20.1640.10">
    <property type="entry name" value="Multidrug efflux transporter AcrB transmembrane domain"/>
    <property type="match status" value="2"/>
</dbReference>
<feature type="transmembrane region" description="Helical" evidence="6">
    <location>
        <begin position="21"/>
        <end position="48"/>
    </location>
</feature>
<sequence>MIKNLSSKIVSTSNALIRRHLQWISFVTTTKPAAVFIVCCLVFVLSLFSISRIHFEADIFKLFPQKGPLALFMDTIEWTGSAGNVYFLLEGDKESIIKEAEVFAVKLQNLSVDGTPGFNNVKYRIFDPTEAEPFTEFLNYAVTHPQLFVSPSDVARYKQLLQPDLIDQSLRKAKTELAAPGSFSGLIAADPLYLRDLILPRLKTASQALDLDTSSPYFLSRDGKVLIIIAEPSKPVTEIAFARKLVAAINKAREGATVQISCAGAHLSAVTDESIMKENVITGLISTLVVVLALFFISYRRILPTLLIPLILVYGVVLAVGSAGLFFPTISIISFAFTSLIIGLGTDYSIHLYDRFHFERNSGKTSNESLQLANVDTGHALFTAAGTTAFPFLALVVSDVRALAELGLLVGLGVIFSLYATFFFLPPLLIFMEKKYPLKEYKPLPGFCLGSIWKIGQRYWRPNIALSLLMVICLLFAATGISFESELKNMQPRTSEAFLTQEKVEQHLSVSPKQMIIAIEGTDLSDVLSRGSKLDVLAEQLQQRGELVSYASLGQVINETNTQRPIVEALSVGLNSTKLIADLEQSLTQHDFAIEPFHNYIQNLASLSQAKLLPVSDGLAEMSKSPFRGIVERHLTHNTNGYHLLTYLNYRGAEFKQAAFSSALTDIDPLARATSVDLVSKQLTDSVRHSFVWALILGGAIVFLLLVSHFNDPVGIFCSLFPVFSGVIAMLGLMAAFEMRLNFMNVMVLVTILGMGSDYGLHIAHRVRNCVEEEYQRRFTQSGRAVLLSALTTIAGFGSLALTDYGALASIGWATNFGIAATTLFTLVTLPAFMHFFLIKRKRMLNSN</sequence>
<feature type="transmembrane region" description="Helical" evidence="6">
    <location>
        <begin position="690"/>
        <end position="707"/>
    </location>
</feature>
<keyword evidence="5 6" id="KW-0472">Membrane</keyword>
<feature type="transmembrane region" description="Helical" evidence="6">
    <location>
        <begin position="785"/>
        <end position="805"/>
    </location>
</feature>
<evidence type="ECO:0000256" key="2">
    <source>
        <dbReference type="ARBA" id="ARBA00022475"/>
    </source>
</evidence>
<dbReference type="InterPro" id="IPR050545">
    <property type="entry name" value="Mycobact_MmpL"/>
</dbReference>
<dbReference type="EMBL" id="JAHDYS010000014">
    <property type="protein sequence ID" value="MBT1072946.1"/>
    <property type="molecule type" value="Genomic_DNA"/>
</dbReference>
<dbReference type="InterPro" id="IPR004869">
    <property type="entry name" value="MMPL_dom"/>
</dbReference>
<name>A0ABS5UBS3_9BACT</name>
<evidence type="ECO:0000313" key="8">
    <source>
        <dbReference type="EMBL" id="MBT1072946.1"/>
    </source>
</evidence>
<evidence type="ECO:0000256" key="6">
    <source>
        <dbReference type="SAM" id="Phobius"/>
    </source>
</evidence>
<reference evidence="8 9" key="1">
    <citation type="submission" date="2021-05" db="EMBL/GenBank/DDBJ databases">
        <title>The draft genome of Geobacter chapellei DSM 13688.</title>
        <authorList>
            <person name="Xu Z."/>
            <person name="Masuda Y."/>
            <person name="Itoh H."/>
            <person name="Senoo K."/>
        </authorList>
    </citation>
    <scope>NUCLEOTIDE SEQUENCE [LARGE SCALE GENOMIC DNA]</scope>
    <source>
        <strain evidence="8 9">DSM 13688</strain>
    </source>
</reference>
<evidence type="ECO:0000256" key="1">
    <source>
        <dbReference type="ARBA" id="ARBA00004651"/>
    </source>
</evidence>
<gene>
    <name evidence="8" type="ORF">KJB30_14215</name>
</gene>
<protein>
    <submittedName>
        <fullName evidence="8">MMPL family transporter</fullName>
    </submittedName>
</protein>
<proteinExistence type="predicted"/>
<feature type="transmembrane region" description="Helical" evidence="6">
    <location>
        <begin position="464"/>
        <end position="483"/>
    </location>
</feature>
<dbReference type="RefSeq" id="WP_214300467.1">
    <property type="nucleotide sequence ID" value="NZ_JAHDYS010000014.1"/>
</dbReference>
<dbReference type="PANTHER" id="PTHR33406:SF13">
    <property type="entry name" value="MEMBRANE PROTEIN YDFJ"/>
    <property type="match status" value="1"/>
</dbReference>
<dbReference type="Proteomes" id="UP000784128">
    <property type="component" value="Unassembled WGS sequence"/>
</dbReference>
<evidence type="ECO:0000256" key="5">
    <source>
        <dbReference type="ARBA" id="ARBA00023136"/>
    </source>
</evidence>
<dbReference type="PROSITE" id="PS50156">
    <property type="entry name" value="SSD"/>
    <property type="match status" value="1"/>
</dbReference>
<dbReference type="PANTHER" id="PTHR33406">
    <property type="entry name" value="MEMBRANE PROTEIN MJ1562-RELATED"/>
    <property type="match status" value="1"/>
</dbReference>